<dbReference type="EMBL" id="DVJQ01000021">
    <property type="protein sequence ID" value="HIS73875.1"/>
    <property type="molecule type" value="Genomic_DNA"/>
</dbReference>
<dbReference type="InterPro" id="IPR007162">
    <property type="entry name" value="DUF366"/>
</dbReference>
<protein>
    <submittedName>
        <fullName evidence="1">DUF366 family protein</fullName>
    </submittedName>
</protein>
<sequence>MKSLYIDKEIKYTGKELSPHWIYKNFHICSDAIVAFIGEVEVNLGEMVDIEDVINNEPIYSKKMLNFIIERFEVPLSEMVWCQRLFVSIIKEALEKRGVRLIRDGDDLFYNNKKLSVSIATKSITSSLIHTAINIVPDGAPIEVSSLSEMGIDNIKALAQDIMDAFCAECESIHLAKCKVRGVVE</sequence>
<dbReference type="InterPro" id="IPR045864">
    <property type="entry name" value="aa-tRNA-synth_II/BPL/LPL"/>
</dbReference>
<dbReference type="Gene3D" id="3.30.930.10">
    <property type="entry name" value="Bira Bifunctional Protein, Domain 2"/>
    <property type="match status" value="1"/>
</dbReference>
<dbReference type="AlphaFoldDB" id="A0A9D1FIK8"/>
<evidence type="ECO:0000313" key="1">
    <source>
        <dbReference type="EMBL" id="HIS73875.1"/>
    </source>
</evidence>
<proteinExistence type="predicted"/>
<organism evidence="1 2">
    <name type="scientific">Candidatus Galligastranaerophilus intestinavium</name>
    <dbReference type="NCBI Taxonomy" id="2840836"/>
    <lineage>
        <taxon>Bacteria</taxon>
        <taxon>Candidatus Galligastranaerophilus</taxon>
    </lineage>
</organism>
<name>A0A9D1FIK8_9BACT</name>
<accession>A0A9D1FIK8</accession>
<reference evidence="1" key="2">
    <citation type="journal article" date="2021" name="PeerJ">
        <title>Extensive microbial diversity within the chicken gut microbiome revealed by metagenomics and culture.</title>
        <authorList>
            <person name="Gilroy R."/>
            <person name="Ravi A."/>
            <person name="Getino M."/>
            <person name="Pursley I."/>
            <person name="Horton D.L."/>
            <person name="Alikhan N.F."/>
            <person name="Baker D."/>
            <person name="Gharbi K."/>
            <person name="Hall N."/>
            <person name="Watson M."/>
            <person name="Adriaenssens E.M."/>
            <person name="Foster-Nyarko E."/>
            <person name="Jarju S."/>
            <person name="Secka A."/>
            <person name="Antonio M."/>
            <person name="Oren A."/>
            <person name="Chaudhuri R.R."/>
            <person name="La Ragione R."/>
            <person name="Hildebrand F."/>
            <person name="Pallen M.J."/>
        </authorList>
    </citation>
    <scope>NUCLEOTIDE SEQUENCE</scope>
    <source>
        <strain evidence="1">CHK152-2871</strain>
    </source>
</reference>
<dbReference type="SUPFAM" id="SSF55681">
    <property type="entry name" value="Class II aaRS and biotin synthetases"/>
    <property type="match status" value="1"/>
</dbReference>
<evidence type="ECO:0000313" key="2">
    <source>
        <dbReference type="Proteomes" id="UP000886865"/>
    </source>
</evidence>
<dbReference type="Proteomes" id="UP000886865">
    <property type="component" value="Unassembled WGS sequence"/>
</dbReference>
<comment type="caution">
    <text evidence="1">The sequence shown here is derived from an EMBL/GenBank/DDBJ whole genome shotgun (WGS) entry which is preliminary data.</text>
</comment>
<dbReference type="Pfam" id="PF04017">
    <property type="entry name" value="DUF366"/>
    <property type="match status" value="1"/>
</dbReference>
<dbReference type="PIRSF" id="PIRSF006503">
    <property type="entry name" value="UCP006503"/>
    <property type="match status" value="1"/>
</dbReference>
<gene>
    <name evidence="1" type="ORF">IAA86_02505</name>
</gene>
<reference evidence="1" key="1">
    <citation type="submission" date="2020-10" db="EMBL/GenBank/DDBJ databases">
        <authorList>
            <person name="Gilroy R."/>
        </authorList>
    </citation>
    <scope>NUCLEOTIDE SEQUENCE</scope>
    <source>
        <strain evidence="1">CHK152-2871</strain>
    </source>
</reference>